<evidence type="ECO:0000313" key="1">
    <source>
        <dbReference type="EMBL" id="SHE66234.1"/>
    </source>
</evidence>
<sequence length="52" mass="5910">MESKRVVVFAGFWILFWVGDKKTRIENPGFLNIVIMAYSPTTSNSRSTITSL</sequence>
<evidence type="ECO:0000313" key="2">
    <source>
        <dbReference type="Proteomes" id="UP000184164"/>
    </source>
</evidence>
<keyword evidence="2" id="KW-1185">Reference proteome</keyword>
<organism evidence="1 2">
    <name type="scientific">Mariniphaga anaerophila</name>
    <dbReference type="NCBI Taxonomy" id="1484053"/>
    <lineage>
        <taxon>Bacteria</taxon>
        <taxon>Pseudomonadati</taxon>
        <taxon>Bacteroidota</taxon>
        <taxon>Bacteroidia</taxon>
        <taxon>Marinilabiliales</taxon>
        <taxon>Prolixibacteraceae</taxon>
        <taxon>Mariniphaga</taxon>
    </lineage>
</organism>
<name>A0A1M4VB84_9BACT</name>
<proteinExistence type="predicted"/>
<gene>
    <name evidence="1" type="ORF">SAMN05444274_10250</name>
</gene>
<reference evidence="1 2" key="1">
    <citation type="submission" date="2016-11" db="EMBL/GenBank/DDBJ databases">
        <authorList>
            <person name="Jaros S."/>
            <person name="Januszkiewicz K."/>
            <person name="Wedrychowicz H."/>
        </authorList>
    </citation>
    <scope>NUCLEOTIDE SEQUENCE [LARGE SCALE GENOMIC DNA]</scope>
    <source>
        <strain evidence="1 2">DSM 26910</strain>
    </source>
</reference>
<accession>A0A1M4VB84</accession>
<dbReference type="Proteomes" id="UP000184164">
    <property type="component" value="Unassembled WGS sequence"/>
</dbReference>
<dbReference type="EMBL" id="FQUM01000002">
    <property type="protein sequence ID" value="SHE66234.1"/>
    <property type="molecule type" value="Genomic_DNA"/>
</dbReference>
<dbReference type="AlphaFoldDB" id="A0A1M4VB84"/>
<protein>
    <submittedName>
        <fullName evidence="1">Uncharacterized protein</fullName>
    </submittedName>
</protein>